<dbReference type="Gene3D" id="3.30.10.20">
    <property type="match status" value="1"/>
</dbReference>
<name>A0A4U5WJC2_STRLS</name>
<keyword evidence="4" id="KW-1185">Reference proteome</keyword>
<dbReference type="PROSITE" id="PS51178">
    <property type="entry name" value="PASTA"/>
    <property type="match status" value="1"/>
</dbReference>
<accession>A0A4U5WJC2</accession>
<evidence type="ECO:0000313" key="3">
    <source>
        <dbReference type="EMBL" id="TKT02165.1"/>
    </source>
</evidence>
<evidence type="ECO:0000256" key="1">
    <source>
        <dbReference type="SAM" id="MobiDB-lite"/>
    </source>
</evidence>
<protein>
    <submittedName>
        <fullName evidence="3">PASTA domain-containing protein</fullName>
    </submittedName>
</protein>
<dbReference type="CDD" id="cd06577">
    <property type="entry name" value="PASTA_pknB"/>
    <property type="match status" value="1"/>
</dbReference>
<sequence>MLIPPKTPEVRVPRLVGLMAVDARETARAYGVLLAAPDRPEFGRTVVDHVVRQYPPPGTGIPRGAVVTVWFDFGEGEGGGGSGVREPRVPGPGGGGLERELDRPGDAFEAIVR</sequence>
<evidence type="ECO:0000259" key="2">
    <source>
        <dbReference type="PROSITE" id="PS51178"/>
    </source>
</evidence>
<dbReference type="AlphaFoldDB" id="A0A4U5WJC2"/>
<evidence type="ECO:0000313" key="4">
    <source>
        <dbReference type="Proteomes" id="UP000305929"/>
    </source>
</evidence>
<organism evidence="3 4">
    <name type="scientific">Streptomyces lasalocidi</name>
    <name type="common">Streptomyces lasaliensis</name>
    <dbReference type="NCBI Taxonomy" id="324833"/>
    <lineage>
        <taxon>Bacteria</taxon>
        <taxon>Bacillati</taxon>
        <taxon>Actinomycetota</taxon>
        <taxon>Actinomycetes</taxon>
        <taxon>Kitasatosporales</taxon>
        <taxon>Streptomycetaceae</taxon>
        <taxon>Streptomyces</taxon>
    </lineage>
</organism>
<feature type="compositionally biased region" description="Basic and acidic residues" evidence="1">
    <location>
        <begin position="97"/>
        <end position="113"/>
    </location>
</feature>
<proteinExistence type="predicted"/>
<feature type="region of interest" description="Disordered" evidence="1">
    <location>
        <begin position="76"/>
        <end position="113"/>
    </location>
</feature>
<dbReference type="InterPro" id="IPR005543">
    <property type="entry name" value="PASTA_dom"/>
</dbReference>
<dbReference type="EMBL" id="SZNQ01000001">
    <property type="protein sequence ID" value="TKT02165.1"/>
    <property type="molecule type" value="Genomic_DNA"/>
</dbReference>
<reference evidence="3 4" key="1">
    <citation type="submission" date="2019-04" db="EMBL/GenBank/DDBJ databases">
        <title>Streptomyces lasaliensis sp. nov., an Actinomycete isolated from soil which produces the polyether antibiotic lasalocid.</title>
        <authorList>
            <person name="Erwin G."/>
            <person name="Haber C."/>
        </authorList>
    </citation>
    <scope>NUCLEOTIDE SEQUENCE [LARGE SCALE GENOMIC DNA]</scope>
    <source>
        <strain evidence="3 4">X-537</strain>
    </source>
</reference>
<feature type="domain" description="PASTA" evidence="2">
    <location>
        <begin position="6"/>
        <end position="73"/>
    </location>
</feature>
<gene>
    <name evidence="3" type="ORF">E4U91_20115</name>
</gene>
<comment type="caution">
    <text evidence="3">The sequence shown here is derived from an EMBL/GenBank/DDBJ whole genome shotgun (WGS) entry which is preliminary data.</text>
</comment>
<dbReference type="Proteomes" id="UP000305929">
    <property type="component" value="Unassembled WGS sequence"/>
</dbReference>
<dbReference type="OrthoDB" id="3634892at2"/>
<dbReference type="Pfam" id="PF03793">
    <property type="entry name" value="PASTA"/>
    <property type="match status" value="1"/>
</dbReference>